<dbReference type="RefSeq" id="XP_021338803.1">
    <property type="nucleotide sequence ID" value="XM_021482265.1"/>
</dbReference>
<protein>
    <submittedName>
        <fullName evidence="1">Uncharacterized protein</fullName>
    </submittedName>
</protein>
<sequence>MHVNLLPVNLGYKGKAEVDNNFVSDTSGKVLDYGFMSDNFNVSQLVGNLPVYVDVIEKEDKSQFENVDEIFNKSQKSTVLRGRKLKGMEVDLNKYGFKGFLVEERDGFLPISEIDKLTLWNNGSQVGPLDKFIQGIQYASVVNRVHFD</sequence>
<dbReference type="GO" id="GO:0006401">
    <property type="term" value="P:RNA catabolic process"/>
    <property type="evidence" value="ECO:0007669"/>
    <property type="project" value="InterPro"/>
</dbReference>
<reference evidence="1 2" key="1">
    <citation type="journal article" date="2012" name="Nucleic Acids Res.">
        <title>Sequencing of the smallest Apicomplexan genome from the human pathogen Babesia microti.</title>
        <authorList>
            <person name="Cornillot E."/>
            <person name="Hadj-Kaddour K."/>
            <person name="Dassouli A."/>
            <person name="Noel B."/>
            <person name="Ranwez V."/>
            <person name="Vacherie B."/>
            <person name="Augagneur Y."/>
            <person name="Bres V."/>
            <person name="Duclos A."/>
            <person name="Randazzo S."/>
            <person name="Carcy B."/>
            <person name="Debierre-Grockiego F."/>
            <person name="Delbecq S."/>
            <person name="Moubri-Menage K."/>
            <person name="Shams-Eldin H."/>
            <person name="Usmani-Brown S."/>
            <person name="Bringaud F."/>
            <person name="Wincker P."/>
            <person name="Vivares C.P."/>
            <person name="Schwarz R.T."/>
            <person name="Schetters T.P."/>
            <person name="Krause P.J."/>
            <person name="Gorenflot A."/>
            <person name="Berry V."/>
            <person name="Barbe V."/>
            <person name="Ben Mamoun C."/>
        </authorList>
    </citation>
    <scope>NUCLEOTIDE SEQUENCE [LARGE SCALE GENOMIC DNA]</scope>
    <source>
        <strain evidence="1 2">RI</strain>
    </source>
</reference>
<dbReference type="Pfam" id="PF08615">
    <property type="entry name" value="RNase_H2_suC"/>
    <property type="match status" value="1"/>
</dbReference>
<reference evidence="1 2" key="2">
    <citation type="journal article" date="2013" name="PLoS ONE">
        <title>Whole genome mapping and re-organization of the nuclear and mitochondrial genomes of Babesia microti isolates.</title>
        <authorList>
            <person name="Cornillot E."/>
            <person name="Dassouli A."/>
            <person name="Garg A."/>
            <person name="Pachikara N."/>
            <person name="Randazzo S."/>
            <person name="Depoix D."/>
            <person name="Carcy B."/>
            <person name="Delbecq S."/>
            <person name="Frutos R."/>
            <person name="Silva J.C."/>
            <person name="Sutton R."/>
            <person name="Krause P.J."/>
            <person name="Mamoun C.B."/>
        </authorList>
    </citation>
    <scope>NUCLEOTIDE SEQUENCE [LARGE SCALE GENOMIC DNA]</scope>
    <source>
        <strain evidence="1 2">RI</strain>
    </source>
</reference>
<accession>A0A1R4ACQ0</accession>
<dbReference type="VEuPathDB" id="PiroplasmaDB:BMR1_03g04395"/>
<keyword evidence="2" id="KW-1185">Reference proteome</keyword>
<proteinExistence type="predicted"/>
<dbReference type="KEGG" id="bmic:BMR1_03g04395"/>
<name>A0A1R4ACQ0_BABMR</name>
<dbReference type="AlphaFoldDB" id="A0A1R4ACQ0"/>
<dbReference type="Proteomes" id="UP000002899">
    <property type="component" value="Chromosome III"/>
</dbReference>
<evidence type="ECO:0000313" key="1">
    <source>
        <dbReference type="EMBL" id="SJK86674.1"/>
    </source>
</evidence>
<evidence type="ECO:0000313" key="2">
    <source>
        <dbReference type="Proteomes" id="UP000002899"/>
    </source>
</evidence>
<organism evidence="1 2">
    <name type="scientific">Babesia microti (strain RI)</name>
    <dbReference type="NCBI Taxonomy" id="1133968"/>
    <lineage>
        <taxon>Eukaryota</taxon>
        <taxon>Sar</taxon>
        <taxon>Alveolata</taxon>
        <taxon>Apicomplexa</taxon>
        <taxon>Aconoidasida</taxon>
        <taxon>Piroplasmida</taxon>
        <taxon>Babesiidae</taxon>
        <taxon>Babesia</taxon>
    </lineage>
</organism>
<dbReference type="GeneID" id="24425526"/>
<gene>
    <name evidence="1" type="ORF">BMR1_03g04395</name>
</gene>
<dbReference type="GO" id="GO:0032299">
    <property type="term" value="C:ribonuclease H2 complex"/>
    <property type="evidence" value="ECO:0007669"/>
    <property type="project" value="InterPro"/>
</dbReference>
<dbReference type="Gene3D" id="2.40.128.680">
    <property type="match status" value="1"/>
</dbReference>
<dbReference type="EMBL" id="LN871598">
    <property type="protein sequence ID" value="SJK86674.1"/>
    <property type="molecule type" value="Genomic_DNA"/>
</dbReference>
<dbReference type="InterPro" id="IPR013924">
    <property type="entry name" value="RNase_H2_suC"/>
</dbReference>
<reference evidence="1 2" key="3">
    <citation type="journal article" date="2016" name="Sci. Rep.">
        <title>Genome-wide diversity and gene expression profiling of Babesia microti isolates identify polymorphic genes that mediate host-pathogen interactions.</title>
        <authorList>
            <person name="Silva J.C."/>
            <person name="Cornillot E."/>
            <person name="McCracken C."/>
            <person name="Usmani-Brown S."/>
            <person name="Dwivedi A."/>
            <person name="Ifeonu O.O."/>
            <person name="Crabtree J."/>
            <person name="Gotia H.T."/>
            <person name="Virji A.Z."/>
            <person name="Reynes C."/>
            <person name="Colinge J."/>
            <person name="Kumar V."/>
            <person name="Lawres L."/>
            <person name="Pazzi J.E."/>
            <person name="Pablo J.V."/>
            <person name="Hung C."/>
            <person name="Brancato J."/>
            <person name="Kumari P."/>
            <person name="Orvis J."/>
            <person name="Tretina K."/>
            <person name="Chibucos M."/>
            <person name="Ott S."/>
            <person name="Sadzewicz L."/>
            <person name="Sengamalay N."/>
            <person name="Shetty A.C."/>
            <person name="Su Q."/>
            <person name="Tallon L."/>
            <person name="Fraser C.M."/>
            <person name="Frutos R."/>
            <person name="Molina D.M."/>
            <person name="Krause P.J."/>
            <person name="Ben Mamoun C."/>
        </authorList>
    </citation>
    <scope>NUCLEOTIDE SEQUENCE [LARGE SCALE GENOMIC DNA]</scope>
    <source>
        <strain evidence="1 2">RI</strain>
    </source>
</reference>